<reference evidence="2 3" key="1">
    <citation type="journal article" date="2016" name="Mol. Biol. Evol.">
        <title>Comparative Genomics of Early-Diverging Mushroom-Forming Fungi Provides Insights into the Origins of Lignocellulose Decay Capabilities.</title>
        <authorList>
            <person name="Nagy L.G."/>
            <person name="Riley R."/>
            <person name="Tritt A."/>
            <person name="Adam C."/>
            <person name="Daum C."/>
            <person name="Floudas D."/>
            <person name="Sun H."/>
            <person name="Yadav J.S."/>
            <person name="Pangilinan J."/>
            <person name="Larsson K.H."/>
            <person name="Matsuura K."/>
            <person name="Barry K."/>
            <person name="Labutti K."/>
            <person name="Kuo R."/>
            <person name="Ohm R.A."/>
            <person name="Bhattacharya S.S."/>
            <person name="Shirouzu T."/>
            <person name="Yoshinaga Y."/>
            <person name="Martin F.M."/>
            <person name="Grigoriev I.V."/>
            <person name="Hibbett D.S."/>
        </authorList>
    </citation>
    <scope>NUCLEOTIDE SEQUENCE [LARGE SCALE GENOMIC DNA]</scope>
    <source>
        <strain evidence="2 3">HHB10207 ss-3</strain>
    </source>
</reference>
<keyword evidence="3" id="KW-1185">Reference proteome</keyword>
<organism evidence="2 3">
    <name type="scientific">Sistotremastrum suecicum HHB10207 ss-3</name>
    <dbReference type="NCBI Taxonomy" id="1314776"/>
    <lineage>
        <taxon>Eukaryota</taxon>
        <taxon>Fungi</taxon>
        <taxon>Dikarya</taxon>
        <taxon>Basidiomycota</taxon>
        <taxon>Agaricomycotina</taxon>
        <taxon>Agaricomycetes</taxon>
        <taxon>Sistotremastrales</taxon>
        <taxon>Sistotremastraceae</taxon>
        <taxon>Sistotremastrum</taxon>
    </lineage>
</organism>
<name>A0A165XPI9_9AGAM</name>
<proteinExistence type="predicted"/>
<dbReference type="EMBL" id="KV428338">
    <property type="protein sequence ID" value="KZT32409.1"/>
    <property type="molecule type" value="Genomic_DNA"/>
</dbReference>
<dbReference type="AlphaFoldDB" id="A0A165XPI9"/>
<dbReference type="Gene3D" id="3.80.10.10">
    <property type="entry name" value="Ribonuclease Inhibitor"/>
    <property type="match status" value="1"/>
</dbReference>
<sequence length="425" mass="48307">MRIESQKSPPTRRLSLPRTTELTLDPPILLDPQSLIVRRRSWTRLSGLSISSDVPLKGERAVRELLDDIFSMKLPILRRFVAINDSMSHGPITISSAISPVLKVLVLRAVEHPKIFSYRGLTAIHIYEVEFKRQELLALLEENPSLQILELSAGLCQCDDPADDEFSRPFQHKISTLIVGPFRVQDVKAIFDEVDFQNLSEIRFDIHEEIPALELPAALRPFVQEAFSLKLEEDGSGYFNRLVFQSHPYRTYDITSLTEPSWDGSLRTIWGPILSQLMLSSSASGLTTLEIDIRRLPDDAPWALFFRTRCSSLRHLILSTTDMEPFLDAMNTDIRLLPSLETLNLRGSTIVQKKLVEWLQRRELEGGYKLQTLLLPYQNDWEVSWDCVHALAKNVEVLEDVQSSDDSDSDHPVPSSPTSSLESYA</sequence>
<gene>
    <name evidence="2" type="ORF">SISSUDRAFT_1066958</name>
</gene>
<dbReference type="Proteomes" id="UP000076798">
    <property type="component" value="Unassembled WGS sequence"/>
</dbReference>
<feature type="compositionally biased region" description="Low complexity" evidence="1">
    <location>
        <begin position="412"/>
        <end position="425"/>
    </location>
</feature>
<protein>
    <recommendedName>
        <fullName evidence="4">F-box domain-containing protein</fullName>
    </recommendedName>
</protein>
<evidence type="ECO:0000256" key="1">
    <source>
        <dbReference type="SAM" id="MobiDB-lite"/>
    </source>
</evidence>
<evidence type="ECO:0008006" key="4">
    <source>
        <dbReference type="Google" id="ProtNLM"/>
    </source>
</evidence>
<dbReference type="SUPFAM" id="SSF52047">
    <property type="entry name" value="RNI-like"/>
    <property type="match status" value="1"/>
</dbReference>
<feature type="region of interest" description="Disordered" evidence="1">
    <location>
        <begin position="401"/>
        <end position="425"/>
    </location>
</feature>
<dbReference type="InterPro" id="IPR032675">
    <property type="entry name" value="LRR_dom_sf"/>
</dbReference>
<evidence type="ECO:0000313" key="3">
    <source>
        <dbReference type="Proteomes" id="UP000076798"/>
    </source>
</evidence>
<evidence type="ECO:0000313" key="2">
    <source>
        <dbReference type="EMBL" id="KZT32409.1"/>
    </source>
</evidence>
<accession>A0A165XPI9</accession>